<dbReference type="SUPFAM" id="SSF81324">
    <property type="entry name" value="Voltage-gated potassium channels"/>
    <property type="match status" value="1"/>
</dbReference>
<sequence length="433" mass="46060">MPSDPILLLGEGDLADEVRGALEALDAAVVRLVRPTQRELAEVFERGRVERAVVVAADDPSALRMALMVRDADADVELLITYFDPTTAEELSRRIGNCRIVSMAEIAAPTLAGACLDEDLGAIRLEDGRPVGLRTDGDEVEEVAVAIPDRRRVRSLLTALLSPYDRSAALLFYGAVGIMVILLIETVAAAIVLDQGLIDAFYGAAKTLVTVDPNDEVADGPSAFKVFISILMLTALVFEAFFTAGIVNRLIDRRLTGLFGRRAVPRRDHVIVVGLGQVGLRLCLLLRDCGVAVVAVDDQEDGENVGKAREEGLPVVIGQGADPSVLRRLSVGRALSLAAVTNDDLANLSIAMSSRATCEDLRVVLRVGDGHLANETRSLFKIGIVRDVHRIAAGLIAAQATGSPASAVICREEQTHLVHADGTLEEAAIAAST</sequence>
<dbReference type="InterPro" id="IPR050721">
    <property type="entry name" value="Trk_Ktr_HKT_K-transport"/>
</dbReference>
<accession>A0A6J4TVD9</accession>
<organism evidence="3">
    <name type="scientific">uncultured Solirubrobacteraceae bacterium</name>
    <dbReference type="NCBI Taxonomy" id="1162706"/>
    <lineage>
        <taxon>Bacteria</taxon>
        <taxon>Bacillati</taxon>
        <taxon>Actinomycetota</taxon>
        <taxon>Thermoleophilia</taxon>
        <taxon>Solirubrobacterales</taxon>
        <taxon>Solirubrobacteraceae</taxon>
        <taxon>environmental samples</taxon>
    </lineage>
</organism>
<proteinExistence type="predicted"/>
<dbReference type="GO" id="GO:0006813">
    <property type="term" value="P:potassium ion transport"/>
    <property type="evidence" value="ECO:0007669"/>
    <property type="project" value="InterPro"/>
</dbReference>
<name>A0A6J4TVD9_9ACTN</name>
<protein>
    <recommendedName>
        <fullName evidence="2">RCK N-terminal domain-containing protein</fullName>
    </recommendedName>
</protein>
<evidence type="ECO:0000313" key="3">
    <source>
        <dbReference type="EMBL" id="CAA9531983.1"/>
    </source>
</evidence>
<feature type="transmembrane region" description="Helical" evidence="1">
    <location>
        <begin position="170"/>
        <end position="193"/>
    </location>
</feature>
<dbReference type="EMBL" id="CADCVS010000511">
    <property type="protein sequence ID" value="CAA9531983.1"/>
    <property type="molecule type" value="Genomic_DNA"/>
</dbReference>
<feature type="transmembrane region" description="Helical" evidence="1">
    <location>
        <begin position="226"/>
        <end position="251"/>
    </location>
</feature>
<dbReference type="PANTHER" id="PTHR43833:SF11">
    <property type="entry name" value="VOLTAGE-GATED POTASSIUM CHANNEL KCH"/>
    <property type="match status" value="1"/>
</dbReference>
<keyword evidence="1" id="KW-1133">Transmembrane helix</keyword>
<dbReference type="Gene3D" id="3.40.50.720">
    <property type="entry name" value="NAD(P)-binding Rossmann-like Domain"/>
    <property type="match status" value="1"/>
</dbReference>
<dbReference type="SUPFAM" id="SSF51735">
    <property type="entry name" value="NAD(P)-binding Rossmann-fold domains"/>
    <property type="match status" value="1"/>
</dbReference>
<dbReference type="Pfam" id="PF02254">
    <property type="entry name" value="TrkA_N"/>
    <property type="match status" value="1"/>
</dbReference>
<dbReference type="PANTHER" id="PTHR43833">
    <property type="entry name" value="POTASSIUM CHANNEL PROTEIN 2-RELATED-RELATED"/>
    <property type="match status" value="1"/>
</dbReference>
<dbReference type="AlphaFoldDB" id="A0A6J4TVD9"/>
<reference evidence="3" key="1">
    <citation type="submission" date="2020-02" db="EMBL/GenBank/DDBJ databases">
        <authorList>
            <person name="Meier V. D."/>
        </authorList>
    </citation>
    <scope>NUCLEOTIDE SEQUENCE</scope>
    <source>
        <strain evidence="3">AVDCRST_MAG30</strain>
    </source>
</reference>
<feature type="domain" description="RCK N-terminal" evidence="2">
    <location>
        <begin position="267"/>
        <end position="386"/>
    </location>
</feature>
<keyword evidence="1" id="KW-0812">Transmembrane</keyword>
<keyword evidence="1" id="KW-0472">Membrane</keyword>
<dbReference type="PROSITE" id="PS51201">
    <property type="entry name" value="RCK_N"/>
    <property type="match status" value="1"/>
</dbReference>
<dbReference type="InterPro" id="IPR036291">
    <property type="entry name" value="NAD(P)-bd_dom_sf"/>
</dbReference>
<evidence type="ECO:0000259" key="2">
    <source>
        <dbReference type="PROSITE" id="PS51201"/>
    </source>
</evidence>
<dbReference type="InterPro" id="IPR003148">
    <property type="entry name" value="RCK_N"/>
</dbReference>
<evidence type="ECO:0000256" key="1">
    <source>
        <dbReference type="SAM" id="Phobius"/>
    </source>
</evidence>
<gene>
    <name evidence="3" type="ORF">AVDCRST_MAG30-3883</name>
</gene>